<evidence type="ECO:0000313" key="13">
    <source>
        <dbReference type="Proteomes" id="UP000627538"/>
    </source>
</evidence>
<dbReference type="HAMAP" id="MF_00315">
    <property type="entry name" value="DXP_synth"/>
    <property type="match status" value="1"/>
</dbReference>
<accession>A0A8I0GEZ0</accession>
<evidence type="ECO:0000256" key="4">
    <source>
        <dbReference type="ARBA" id="ARBA00022679"/>
    </source>
</evidence>
<evidence type="ECO:0000256" key="5">
    <source>
        <dbReference type="ARBA" id="ARBA00022723"/>
    </source>
</evidence>
<evidence type="ECO:0000256" key="2">
    <source>
        <dbReference type="ARBA" id="ARBA00011081"/>
    </source>
</evidence>
<keyword evidence="9 10" id="KW-0414">Isoprene biosynthesis</keyword>
<feature type="binding site" evidence="10">
    <location>
        <begin position="145"/>
        <end position="146"/>
    </location>
    <ligand>
        <name>thiamine diphosphate</name>
        <dbReference type="ChEBI" id="CHEBI:58937"/>
    </ligand>
</feature>
<feature type="binding site" evidence="10">
    <location>
        <position position="285"/>
    </location>
    <ligand>
        <name>thiamine diphosphate</name>
        <dbReference type="ChEBI" id="CHEBI:58937"/>
    </ligand>
</feature>
<dbReference type="InterPro" id="IPR020826">
    <property type="entry name" value="Transketolase_BS"/>
</dbReference>
<evidence type="ECO:0000313" key="12">
    <source>
        <dbReference type="EMBL" id="MBD3688819.1"/>
    </source>
</evidence>
<evidence type="ECO:0000256" key="9">
    <source>
        <dbReference type="ARBA" id="ARBA00023229"/>
    </source>
</evidence>
<dbReference type="GO" id="GO:0005829">
    <property type="term" value="C:cytosol"/>
    <property type="evidence" value="ECO:0007669"/>
    <property type="project" value="TreeGrafter"/>
</dbReference>
<keyword evidence="6 10" id="KW-0460">Magnesium</keyword>
<feature type="binding site" evidence="10">
    <location>
        <position position="174"/>
    </location>
    <ligand>
        <name>thiamine diphosphate</name>
        <dbReference type="ChEBI" id="CHEBI:58937"/>
    </ligand>
</feature>
<dbReference type="Pfam" id="PF02779">
    <property type="entry name" value="Transket_pyr"/>
    <property type="match status" value="1"/>
</dbReference>
<gene>
    <name evidence="10" type="primary">dxs</name>
    <name evidence="12" type="ORF">H8R10_00995</name>
</gene>
<keyword evidence="8 10" id="KW-0786">Thiamine pyrophosphate</keyword>
<dbReference type="PANTHER" id="PTHR43322:SF5">
    <property type="entry name" value="1-DEOXY-D-XYLULOSE-5-PHOSPHATE SYNTHASE, CHLOROPLASTIC"/>
    <property type="match status" value="1"/>
</dbReference>
<evidence type="ECO:0000259" key="11">
    <source>
        <dbReference type="SMART" id="SM00861"/>
    </source>
</evidence>
<dbReference type="GO" id="GO:0019288">
    <property type="term" value="P:isopentenyl diphosphate biosynthetic process, methylerythritol 4-phosphate pathway"/>
    <property type="evidence" value="ECO:0007669"/>
    <property type="project" value="TreeGrafter"/>
</dbReference>
<dbReference type="GO" id="GO:0030976">
    <property type="term" value="F:thiamine pyrophosphate binding"/>
    <property type="evidence" value="ECO:0007669"/>
    <property type="project" value="UniProtKB-UniRule"/>
</dbReference>
<dbReference type="RefSeq" id="WP_191070916.1">
    <property type="nucleotide sequence ID" value="NZ_CP060506.1"/>
</dbReference>
<dbReference type="PROSITE" id="PS00801">
    <property type="entry name" value="TRANSKETOLASE_1"/>
    <property type="match status" value="1"/>
</dbReference>
<dbReference type="InterPro" id="IPR005475">
    <property type="entry name" value="Transketolase-like_Pyr-bd"/>
</dbReference>
<evidence type="ECO:0000256" key="6">
    <source>
        <dbReference type="ARBA" id="ARBA00022842"/>
    </source>
</evidence>
<comment type="function">
    <text evidence="10">Catalyzes the acyloin condensation reaction between C atoms 2 and 3 of pyruvate and glyceraldehyde 3-phosphate to yield 1-deoxy-D-xylulose-5-phosphate (DXP).</text>
</comment>
<dbReference type="Pfam" id="PF02780">
    <property type="entry name" value="Transketolase_C"/>
    <property type="match status" value="1"/>
</dbReference>
<feature type="binding site" evidence="10">
    <location>
        <position position="366"/>
    </location>
    <ligand>
        <name>thiamine diphosphate</name>
        <dbReference type="ChEBI" id="CHEBI:58937"/>
    </ligand>
</feature>
<feature type="binding site" evidence="10">
    <location>
        <position position="144"/>
    </location>
    <ligand>
        <name>Mg(2+)</name>
        <dbReference type="ChEBI" id="CHEBI:18420"/>
    </ligand>
</feature>
<comment type="caution">
    <text evidence="12">The sequence shown here is derived from an EMBL/GenBank/DDBJ whole genome shotgun (WGS) entry which is preliminary data.</text>
</comment>
<protein>
    <recommendedName>
        <fullName evidence="10">1-deoxy-D-xylulose-5-phosphate synthase</fullName>
        <ecNumber evidence="10">2.2.1.7</ecNumber>
    </recommendedName>
    <alternativeName>
        <fullName evidence="10">1-deoxyxylulose-5-phosphate synthase</fullName>
        <shortName evidence="10">DXP synthase</shortName>
        <shortName evidence="10">DXPS</shortName>
    </alternativeName>
</protein>
<dbReference type="UniPathway" id="UPA00064">
    <property type="reaction ID" value="UER00091"/>
</dbReference>
<dbReference type="InterPro" id="IPR033248">
    <property type="entry name" value="Transketolase_C"/>
</dbReference>
<feature type="binding site" evidence="10">
    <location>
        <position position="73"/>
    </location>
    <ligand>
        <name>thiamine diphosphate</name>
        <dbReference type="ChEBI" id="CHEBI:58937"/>
    </ligand>
</feature>
<dbReference type="GO" id="GO:0016114">
    <property type="term" value="P:terpenoid biosynthetic process"/>
    <property type="evidence" value="ECO:0007669"/>
    <property type="project" value="UniProtKB-UniRule"/>
</dbReference>
<dbReference type="CDD" id="cd02007">
    <property type="entry name" value="TPP_DXS"/>
    <property type="match status" value="1"/>
</dbReference>
<sequence>MSLLSSIESPADVRELTALQLEDLAAEIRSFLITNVSRTGGHMGPNLGVVELTIALHRAFHSPTDTIIFDTGHQAYVHKLLTGRKDFSLLRSAGGLSGYPSRAESIHDVVENSHASASLSWAFGVALAKKLSHDPSWTVAVIGDGALTGGMAWEGLNTIADHPDLRLVVIVNDNARSYAPTIGGLAHHLDALRTSQTYERALEWGKRKLRSSGKPGNLAYDALHGFKRGVQDVLVPDAMFTELGLKYTGPVDGHDIVATEFQLTRAREFAGPVIVHTITDKGRGYNFAEEHIADRFHAIGPIHPETGLPIEKSRFGWTAVVAEEIARRGDEDDSLVALTAAMLEPVGLAPFAHKHPDRVIDVGIAEQNALAAAAGLAAKGKHPVVALYATFMNRGFDQLLMDCALHRAPVTVCLDRAGITGADGASHNGMWDIALAGIIPGVRLAAPRDEQTLRARLREAFASDDAPTIVRYPKGSLPQPIPALETESGIDVLVAASGADPVMIVSVGALAERACEAARLLEEAGIACEVVDPGWALPIPPALVERARQARYVLTVEDGVVTSGFGAQFACACGEAGVETPVRARGISREFFTHDTRDAILTRCGLDPHDLAAAIRERLG</sequence>
<keyword evidence="13" id="KW-1185">Reference proteome</keyword>
<dbReference type="Proteomes" id="UP000627538">
    <property type="component" value="Unassembled WGS sequence"/>
</dbReference>
<evidence type="ECO:0000256" key="10">
    <source>
        <dbReference type="HAMAP-Rule" id="MF_00315"/>
    </source>
</evidence>
<comment type="subunit">
    <text evidence="3 10">Homodimer.</text>
</comment>
<dbReference type="Gene3D" id="3.40.50.920">
    <property type="match status" value="1"/>
</dbReference>
<dbReference type="SUPFAM" id="SSF52922">
    <property type="entry name" value="TK C-terminal domain-like"/>
    <property type="match status" value="1"/>
</dbReference>
<reference evidence="12 13" key="1">
    <citation type="submission" date="2020-08" db="EMBL/GenBank/DDBJ databases">
        <title>Winkia gen. nov., sp. nov., isolated from faeces of the Anser albifrons in China.</title>
        <authorList>
            <person name="Liu Q."/>
        </authorList>
    </citation>
    <scope>NUCLEOTIDE SEQUENCE [LARGE SCALE GENOMIC DNA]</scope>
    <source>
        <strain evidence="12 13">C62</strain>
    </source>
</reference>
<evidence type="ECO:0000256" key="3">
    <source>
        <dbReference type="ARBA" id="ARBA00011738"/>
    </source>
</evidence>
<dbReference type="EMBL" id="JACRUO010000001">
    <property type="protein sequence ID" value="MBD3688819.1"/>
    <property type="molecule type" value="Genomic_DNA"/>
</dbReference>
<comment type="cofactor">
    <cofactor evidence="10">
        <name>thiamine diphosphate</name>
        <dbReference type="ChEBI" id="CHEBI:58937"/>
    </cofactor>
    <text evidence="10">Binds 1 thiamine pyrophosphate per subunit.</text>
</comment>
<dbReference type="NCBIfam" id="TIGR00204">
    <property type="entry name" value="dxs"/>
    <property type="match status" value="1"/>
</dbReference>
<name>A0A8I0GEZ0_9ACTO</name>
<dbReference type="Pfam" id="PF13292">
    <property type="entry name" value="DXP_synthase_N"/>
    <property type="match status" value="1"/>
</dbReference>
<organism evidence="12 13">
    <name type="scientific">Nanchangia anserum</name>
    <dbReference type="NCBI Taxonomy" id="2692125"/>
    <lineage>
        <taxon>Bacteria</taxon>
        <taxon>Bacillati</taxon>
        <taxon>Actinomycetota</taxon>
        <taxon>Actinomycetes</taxon>
        <taxon>Actinomycetales</taxon>
        <taxon>Actinomycetaceae</taxon>
        <taxon>Nanchangia</taxon>
    </lineage>
</organism>
<comment type="similarity">
    <text evidence="2 10">Belongs to the transketolase family. DXPS subfamily.</text>
</comment>
<dbReference type="InterPro" id="IPR005477">
    <property type="entry name" value="Dxylulose-5-P_synthase"/>
</dbReference>
<feature type="domain" description="Transketolase-like pyrimidine-binding" evidence="11">
    <location>
        <begin position="315"/>
        <end position="479"/>
    </location>
</feature>
<dbReference type="GO" id="GO:0009228">
    <property type="term" value="P:thiamine biosynthetic process"/>
    <property type="evidence" value="ECO:0007669"/>
    <property type="project" value="UniProtKB-UniRule"/>
</dbReference>
<evidence type="ECO:0000256" key="7">
    <source>
        <dbReference type="ARBA" id="ARBA00022977"/>
    </source>
</evidence>
<dbReference type="AlphaFoldDB" id="A0A8I0GEZ0"/>
<keyword evidence="4 10" id="KW-0808">Transferase</keyword>
<dbReference type="NCBIfam" id="NF003933">
    <property type="entry name" value="PRK05444.2-2"/>
    <property type="match status" value="1"/>
</dbReference>
<dbReference type="GO" id="GO:0008661">
    <property type="term" value="F:1-deoxy-D-xylulose-5-phosphate synthase activity"/>
    <property type="evidence" value="ECO:0007669"/>
    <property type="project" value="UniProtKB-UniRule"/>
</dbReference>
<dbReference type="InterPro" id="IPR009014">
    <property type="entry name" value="Transketo_C/PFOR_II"/>
</dbReference>
<feature type="binding site" evidence="10">
    <location>
        <position position="174"/>
    </location>
    <ligand>
        <name>Mg(2+)</name>
        <dbReference type="ChEBI" id="CHEBI:18420"/>
    </ligand>
</feature>
<dbReference type="InterPro" id="IPR049557">
    <property type="entry name" value="Transketolase_CS"/>
</dbReference>
<dbReference type="SUPFAM" id="SSF52518">
    <property type="entry name" value="Thiamin diphosphate-binding fold (THDP-binding)"/>
    <property type="match status" value="2"/>
</dbReference>
<comment type="cofactor">
    <cofactor evidence="10">
        <name>Mg(2+)</name>
        <dbReference type="ChEBI" id="CHEBI:18420"/>
    </cofactor>
    <text evidence="10">Binds 1 Mg(2+) ion per subunit.</text>
</comment>
<dbReference type="PROSITE" id="PS00802">
    <property type="entry name" value="TRANSKETOLASE_2"/>
    <property type="match status" value="1"/>
</dbReference>
<comment type="catalytic activity">
    <reaction evidence="10">
        <text>D-glyceraldehyde 3-phosphate + pyruvate + H(+) = 1-deoxy-D-xylulose 5-phosphate + CO2</text>
        <dbReference type="Rhea" id="RHEA:12605"/>
        <dbReference type="ChEBI" id="CHEBI:15361"/>
        <dbReference type="ChEBI" id="CHEBI:15378"/>
        <dbReference type="ChEBI" id="CHEBI:16526"/>
        <dbReference type="ChEBI" id="CHEBI:57792"/>
        <dbReference type="ChEBI" id="CHEBI:59776"/>
        <dbReference type="EC" id="2.2.1.7"/>
    </reaction>
</comment>
<keyword evidence="5 10" id="KW-0479">Metal-binding</keyword>
<dbReference type="GO" id="GO:0000287">
    <property type="term" value="F:magnesium ion binding"/>
    <property type="evidence" value="ECO:0007669"/>
    <property type="project" value="UniProtKB-UniRule"/>
</dbReference>
<dbReference type="InterPro" id="IPR029061">
    <property type="entry name" value="THDP-binding"/>
</dbReference>
<dbReference type="Gene3D" id="3.40.50.970">
    <property type="match status" value="2"/>
</dbReference>
<dbReference type="SMART" id="SM00861">
    <property type="entry name" value="Transket_pyr"/>
    <property type="match status" value="1"/>
</dbReference>
<comment type="pathway">
    <text evidence="1 10">Metabolic intermediate biosynthesis; 1-deoxy-D-xylulose 5-phosphate biosynthesis; 1-deoxy-D-xylulose 5-phosphate from D-glyceraldehyde 3-phosphate and pyruvate: step 1/1.</text>
</comment>
<evidence type="ECO:0000256" key="8">
    <source>
        <dbReference type="ARBA" id="ARBA00023052"/>
    </source>
</evidence>
<evidence type="ECO:0000256" key="1">
    <source>
        <dbReference type="ARBA" id="ARBA00004980"/>
    </source>
</evidence>
<dbReference type="CDD" id="cd07033">
    <property type="entry name" value="TPP_PYR_DXS_TK_like"/>
    <property type="match status" value="1"/>
</dbReference>
<feature type="binding site" evidence="10">
    <location>
        <begin position="113"/>
        <end position="115"/>
    </location>
    <ligand>
        <name>thiamine diphosphate</name>
        <dbReference type="ChEBI" id="CHEBI:58937"/>
    </ligand>
</feature>
<dbReference type="EC" id="2.2.1.7" evidence="10"/>
<dbReference type="PANTHER" id="PTHR43322">
    <property type="entry name" value="1-D-DEOXYXYLULOSE 5-PHOSPHATE SYNTHASE-RELATED"/>
    <property type="match status" value="1"/>
</dbReference>
<proteinExistence type="inferred from homology"/>
<keyword evidence="7 10" id="KW-0784">Thiamine biosynthesis</keyword>